<dbReference type="AlphaFoldDB" id="U4L0E9"/>
<dbReference type="EMBL" id="HF935255">
    <property type="protein sequence ID" value="CCX05484.1"/>
    <property type="molecule type" value="Genomic_DNA"/>
</dbReference>
<evidence type="ECO:0000313" key="5">
    <source>
        <dbReference type="Proteomes" id="UP000018144"/>
    </source>
</evidence>
<evidence type="ECO:0000256" key="2">
    <source>
        <dbReference type="SAM" id="MobiDB-lite"/>
    </source>
</evidence>
<name>U4L0E9_PYROM</name>
<dbReference type="GO" id="GO:0003743">
    <property type="term" value="F:translation initiation factor activity"/>
    <property type="evidence" value="ECO:0007669"/>
    <property type="project" value="UniProtKB-KW"/>
</dbReference>
<feature type="domain" description="W2" evidence="3">
    <location>
        <begin position="70"/>
        <end position="196"/>
    </location>
</feature>
<protein>
    <submittedName>
        <fullName evidence="4">Similar to Probable translation initiation factor eIF-2B subunit epsilon acc. no. P56287</fullName>
    </submittedName>
</protein>
<dbReference type="CDD" id="cd11558">
    <property type="entry name" value="W2_eIF2B_epsilon"/>
    <property type="match status" value="1"/>
</dbReference>
<keyword evidence="5" id="KW-1185">Reference proteome</keyword>
<reference evidence="4 5" key="1">
    <citation type="journal article" date="2013" name="PLoS Genet.">
        <title>The genome and development-dependent transcriptomes of Pyronema confluens: a window into fungal evolution.</title>
        <authorList>
            <person name="Traeger S."/>
            <person name="Altegoer F."/>
            <person name="Freitag M."/>
            <person name="Gabaldon T."/>
            <person name="Kempken F."/>
            <person name="Kumar A."/>
            <person name="Marcet-Houben M."/>
            <person name="Poggeler S."/>
            <person name="Stajich J.E."/>
            <person name="Nowrousian M."/>
        </authorList>
    </citation>
    <scope>NUCLEOTIDE SEQUENCE [LARGE SCALE GENOMIC DNA]</scope>
    <source>
        <strain evidence="5">CBS 100304</strain>
        <tissue evidence="4">Vegetative mycelium</tissue>
    </source>
</reference>
<dbReference type="Proteomes" id="UP000018144">
    <property type="component" value="Unassembled WGS sequence"/>
</dbReference>
<dbReference type="Gene3D" id="1.25.40.180">
    <property type="match status" value="1"/>
</dbReference>
<dbReference type="InterPro" id="IPR051956">
    <property type="entry name" value="eIF2B_epsilon"/>
</dbReference>
<dbReference type="PANTHER" id="PTHR45887:SF1">
    <property type="entry name" value="TRANSLATION INITIATION FACTOR EIF-2B SUBUNIT EPSILON"/>
    <property type="match status" value="1"/>
</dbReference>
<dbReference type="STRING" id="1076935.U4L0E9"/>
<dbReference type="InterPro" id="IPR044123">
    <property type="entry name" value="W2_eIF2B_epsilon"/>
</dbReference>
<organism evidence="4 5">
    <name type="scientific">Pyronema omphalodes (strain CBS 100304)</name>
    <name type="common">Pyronema confluens</name>
    <dbReference type="NCBI Taxonomy" id="1076935"/>
    <lineage>
        <taxon>Eukaryota</taxon>
        <taxon>Fungi</taxon>
        <taxon>Dikarya</taxon>
        <taxon>Ascomycota</taxon>
        <taxon>Pezizomycotina</taxon>
        <taxon>Pezizomycetes</taxon>
        <taxon>Pezizales</taxon>
        <taxon>Pyronemataceae</taxon>
        <taxon>Pyronema</taxon>
    </lineage>
</organism>
<dbReference type="InterPro" id="IPR016024">
    <property type="entry name" value="ARM-type_fold"/>
</dbReference>
<dbReference type="OrthoDB" id="10618760at2759"/>
<dbReference type="InterPro" id="IPR003307">
    <property type="entry name" value="W2_domain"/>
</dbReference>
<dbReference type="GO" id="GO:0031369">
    <property type="term" value="F:translation initiation factor binding"/>
    <property type="evidence" value="ECO:0007669"/>
    <property type="project" value="InterPro"/>
</dbReference>
<dbReference type="eggNOG" id="KOG1461">
    <property type="taxonomic scope" value="Eukaryota"/>
</dbReference>
<sequence>MDQTSVQIGLLSNDTNAAGSSDSSYAKTDLVKRSKSLKLFSRGRKAVLEQYLANQEQIAKENETDVSKDKKGEEKGFKKNELWVDKMTRKQVNKTENDHSAEVANLELNGLRMTANANFHQVRQDISVAVVARIDQVATKTGAAIGKVVTQILKRWETTIRRCVFERKDEVDFLLLSQRECLNKPDGPNILSAIAR</sequence>
<evidence type="ECO:0000259" key="3">
    <source>
        <dbReference type="PROSITE" id="PS51363"/>
    </source>
</evidence>
<proteinExistence type="predicted"/>
<dbReference type="PROSITE" id="PS51363">
    <property type="entry name" value="W2"/>
    <property type="match status" value="1"/>
</dbReference>
<evidence type="ECO:0000313" key="4">
    <source>
        <dbReference type="EMBL" id="CCX05484.1"/>
    </source>
</evidence>
<evidence type="ECO:0000256" key="1">
    <source>
        <dbReference type="ARBA" id="ARBA00022540"/>
    </source>
</evidence>
<dbReference type="GO" id="GO:0005851">
    <property type="term" value="C:eukaryotic translation initiation factor 2B complex"/>
    <property type="evidence" value="ECO:0007669"/>
    <property type="project" value="TreeGrafter"/>
</dbReference>
<dbReference type="PANTHER" id="PTHR45887">
    <property type="entry name" value="TRANSLATION INITIATION FACTOR EIF-2B SUBUNIT EPSILON"/>
    <property type="match status" value="1"/>
</dbReference>
<gene>
    <name evidence="4" type="ORF">PCON_05071</name>
</gene>
<keyword evidence="1 4" id="KW-0648">Protein biosynthesis</keyword>
<keyword evidence="1 4" id="KW-0396">Initiation factor</keyword>
<dbReference type="GO" id="GO:0005085">
    <property type="term" value="F:guanyl-nucleotide exchange factor activity"/>
    <property type="evidence" value="ECO:0007669"/>
    <property type="project" value="InterPro"/>
</dbReference>
<feature type="region of interest" description="Disordered" evidence="2">
    <location>
        <begin position="1"/>
        <end position="25"/>
    </location>
</feature>
<dbReference type="SUPFAM" id="SSF48371">
    <property type="entry name" value="ARM repeat"/>
    <property type="match status" value="1"/>
</dbReference>
<accession>U4L0E9</accession>